<evidence type="ECO:0000313" key="1">
    <source>
        <dbReference type="EMBL" id="CAI5787884.1"/>
    </source>
</evidence>
<dbReference type="EMBL" id="OX395136">
    <property type="protein sequence ID" value="CAI5787884.1"/>
    <property type="molecule type" value="Genomic_DNA"/>
</dbReference>
<organism evidence="1 2">
    <name type="scientific">Podarcis lilfordi</name>
    <name type="common">Lilford's wall lizard</name>
    <dbReference type="NCBI Taxonomy" id="74358"/>
    <lineage>
        <taxon>Eukaryota</taxon>
        <taxon>Metazoa</taxon>
        <taxon>Chordata</taxon>
        <taxon>Craniata</taxon>
        <taxon>Vertebrata</taxon>
        <taxon>Euteleostomi</taxon>
        <taxon>Lepidosauria</taxon>
        <taxon>Squamata</taxon>
        <taxon>Bifurcata</taxon>
        <taxon>Unidentata</taxon>
        <taxon>Episquamata</taxon>
        <taxon>Laterata</taxon>
        <taxon>Lacertibaenia</taxon>
        <taxon>Lacertidae</taxon>
        <taxon>Podarcis</taxon>
    </lineage>
</organism>
<reference evidence="1" key="1">
    <citation type="submission" date="2022-12" db="EMBL/GenBank/DDBJ databases">
        <authorList>
            <person name="Alioto T."/>
            <person name="Alioto T."/>
            <person name="Gomez Garrido J."/>
        </authorList>
    </citation>
    <scope>NUCLEOTIDE SEQUENCE</scope>
</reference>
<evidence type="ECO:0000313" key="2">
    <source>
        <dbReference type="Proteomes" id="UP001178461"/>
    </source>
</evidence>
<proteinExistence type="predicted"/>
<feature type="non-terminal residue" evidence="1">
    <location>
        <position position="293"/>
    </location>
</feature>
<dbReference type="AlphaFoldDB" id="A0AA35PH23"/>
<dbReference type="Proteomes" id="UP001178461">
    <property type="component" value="Chromosome 11"/>
</dbReference>
<name>A0AA35PH23_9SAUR</name>
<protein>
    <submittedName>
        <fullName evidence="1">Uncharacterized protein</fullName>
    </submittedName>
</protein>
<sequence length="293" mass="32934">IPLPVNIFTNYHVKLRCEDRYHSRELPEGPRRWTSSPCIFGRGRSQVTVGHRSLLSPAKTIKLTGSVIWLTTALLPQILAMQKQTNEPKPTGSVCSAPQEQNTGKLQQQLHNKISSLVSVLEESPRAILRVCGLHRRGRETFSLLRPLGTVSGILPNLQGPSLSTRKRSLGDGKLESRTAFSSLLIGYLEFTPSRKSMYSKFSCIFLKEYQCDSQLPQSSMHWRSGKERGSHVAVLRRRLCGSLSVPVVLLKWVMQGKKNTTEYRACKTRTANHTQLSQFMCSAKYTCFCTPV</sequence>
<accession>A0AA35PH23</accession>
<keyword evidence="2" id="KW-1185">Reference proteome</keyword>
<gene>
    <name evidence="1" type="ORF">PODLI_1B039784</name>
</gene>
<feature type="non-terminal residue" evidence="1">
    <location>
        <position position="1"/>
    </location>
</feature>